<proteinExistence type="predicted"/>
<keyword evidence="3" id="KW-1185">Reference proteome</keyword>
<dbReference type="InterPro" id="IPR025285">
    <property type="entry name" value="DUF4145"/>
</dbReference>
<dbReference type="Pfam" id="PF13643">
    <property type="entry name" value="DUF4145"/>
    <property type="match status" value="1"/>
</dbReference>
<evidence type="ECO:0000313" key="2">
    <source>
        <dbReference type="EMBL" id="SMC24242.1"/>
    </source>
</evidence>
<dbReference type="RefSeq" id="WP_084090448.1">
    <property type="nucleotide sequence ID" value="NZ_FWXD01000009.1"/>
</dbReference>
<evidence type="ECO:0000259" key="1">
    <source>
        <dbReference type="Pfam" id="PF13643"/>
    </source>
</evidence>
<organism evidence="2 3">
    <name type="scientific">Andreprevotia lacus DSM 23236</name>
    <dbReference type="NCBI Taxonomy" id="1121001"/>
    <lineage>
        <taxon>Bacteria</taxon>
        <taxon>Pseudomonadati</taxon>
        <taxon>Pseudomonadota</taxon>
        <taxon>Betaproteobacteria</taxon>
        <taxon>Neisseriales</taxon>
        <taxon>Chitinibacteraceae</taxon>
        <taxon>Andreprevotia</taxon>
    </lineage>
</organism>
<feature type="domain" description="DUF4145" evidence="1">
    <location>
        <begin position="96"/>
        <end position="174"/>
    </location>
</feature>
<evidence type="ECO:0000313" key="3">
    <source>
        <dbReference type="Proteomes" id="UP000192761"/>
    </source>
</evidence>
<dbReference type="OrthoDB" id="9808624at2"/>
<sequence length="222" mass="24394">MSESTYTSPRGLLNAFNCPLCNAYAQQSWYSLQRYSGHLRQIFEAVCAHCKESSYWYAAGLSDEEREQARMVIPDHSVAPMPHDDLPADCTSDFLEARAVLHHSPRASAALLRLVVQKLCVHLGESGNDINKDIGKLVAKGLPTTLQQALDAVRIVGNSSVHPGEIDLNDTPEIALHLFTYVNLVVEKMIAEPKQLANFYSSLPAGKLAGVAQRDQPKPSKP</sequence>
<dbReference type="EMBL" id="FWXD01000009">
    <property type="protein sequence ID" value="SMC24242.1"/>
    <property type="molecule type" value="Genomic_DNA"/>
</dbReference>
<reference evidence="2 3" key="1">
    <citation type="submission" date="2017-04" db="EMBL/GenBank/DDBJ databases">
        <authorList>
            <person name="Afonso C.L."/>
            <person name="Miller P.J."/>
            <person name="Scott M.A."/>
            <person name="Spackman E."/>
            <person name="Goraichik I."/>
            <person name="Dimitrov K.M."/>
            <person name="Suarez D.L."/>
            <person name="Swayne D.E."/>
        </authorList>
    </citation>
    <scope>NUCLEOTIDE SEQUENCE [LARGE SCALE GENOMIC DNA]</scope>
    <source>
        <strain evidence="2 3">DSM 23236</strain>
    </source>
</reference>
<name>A0A1W1XK83_9NEIS</name>
<accession>A0A1W1XK83</accession>
<dbReference type="STRING" id="1121001.SAMN02745857_01785"/>
<gene>
    <name evidence="2" type="ORF">SAMN02745857_01785</name>
</gene>
<dbReference type="AlphaFoldDB" id="A0A1W1XK83"/>
<protein>
    <recommendedName>
        <fullName evidence="1">DUF4145 domain-containing protein</fullName>
    </recommendedName>
</protein>
<dbReference type="Proteomes" id="UP000192761">
    <property type="component" value="Unassembled WGS sequence"/>
</dbReference>